<evidence type="ECO:0000313" key="1">
    <source>
        <dbReference type="EMBL" id="GFY87666.1"/>
    </source>
</evidence>
<name>A0A7J0ENC2_9ERIC</name>
<dbReference type="AlphaFoldDB" id="A0A7J0ENC2"/>
<accession>A0A7J0ENC2</accession>
<dbReference type="OrthoDB" id="439808at2759"/>
<sequence>MVRINEPLRSFVTWATRYGYIDFAAMRWYAAYESEYVYPQDGQMGQPFPGSHGYTSIQGYVTPGRHVLRYGGPRFSGVTTETIASTIPCRISCRPRKRRKKGRVGGGLSSTVNKVSLPYALKKEKSNRSIQDYLHQFQDRYELCFPAHAAQFPQSGGSDPTAS</sequence>
<reference evidence="1 2" key="1">
    <citation type="submission" date="2019-07" db="EMBL/GenBank/DDBJ databases">
        <title>De Novo Assembly of kiwifruit Actinidia rufa.</title>
        <authorList>
            <person name="Sugita-Konishi S."/>
            <person name="Sato K."/>
            <person name="Mori E."/>
            <person name="Abe Y."/>
            <person name="Kisaki G."/>
            <person name="Hamano K."/>
            <person name="Suezawa K."/>
            <person name="Otani M."/>
            <person name="Fukuda T."/>
            <person name="Manabe T."/>
            <person name="Gomi K."/>
            <person name="Tabuchi M."/>
            <person name="Akimitsu K."/>
            <person name="Kataoka I."/>
        </authorList>
    </citation>
    <scope>NUCLEOTIDE SEQUENCE [LARGE SCALE GENOMIC DNA]</scope>
    <source>
        <strain evidence="2">cv. Fuchu</strain>
    </source>
</reference>
<dbReference type="Proteomes" id="UP000585474">
    <property type="component" value="Unassembled WGS sequence"/>
</dbReference>
<keyword evidence="2" id="KW-1185">Reference proteome</keyword>
<protein>
    <submittedName>
        <fullName evidence="1">Uncharacterized protein</fullName>
    </submittedName>
</protein>
<comment type="caution">
    <text evidence="1">The sequence shown here is derived from an EMBL/GenBank/DDBJ whole genome shotgun (WGS) entry which is preliminary data.</text>
</comment>
<evidence type="ECO:0000313" key="2">
    <source>
        <dbReference type="Proteomes" id="UP000585474"/>
    </source>
</evidence>
<gene>
    <name evidence="1" type="ORF">Acr_05g0013050</name>
</gene>
<dbReference type="EMBL" id="BJWL01000005">
    <property type="protein sequence ID" value="GFY87666.1"/>
    <property type="molecule type" value="Genomic_DNA"/>
</dbReference>
<proteinExistence type="predicted"/>
<organism evidence="1 2">
    <name type="scientific">Actinidia rufa</name>
    <dbReference type="NCBI Taxonomy" id="165716"/>
    <lineage>
        <taxon>Eukaryota</taxon>
        <taxon>Viridiplantae</taxon>
        <taxon>Streptophyta</taxon>
        <taxon>Embryophyta</taxon>
        <taxon>Tracheophyta</taxon>
        <taxon>Spermatophyta</taxon>
        <taxon>Magnoliopsida</taxon>
        <taxon>eudicotyledons</taxon>
        <taxon>Gunneridae</taxon>
        <taxon>Pentapetalae</taxon>
        <taxon>asterids</taxon>
        <taxon>Ericales</taxon>
        <taxon>Actinidiaceae</taxon>
        <taxon>Actinidia</taxon>
    </lineage>
</organism>